<dbReference type="EMBL" id="BEZZ01000011">
    <property type="protein sequence ID" value="GCC22466.1"/>
    <property type="molecule type" value="Genomic_DNA"/>
</dbReference>
<organism evidence="2 3">
    <name type="scientific">Chiloscyllium punctatum</name>
    <name type="common">Brownbanded bambooshark</name>
    <name type="synonym">Hemiscyllium punctatum</name>
    <dbReference type="NCBI Taxonomy" id="137246"/>
    <lineage>
        <taxon>Eukaryota</taxon>
        <taxon>Metazoa</taxon>
        <taxon>Chordata</taxon>
        <taxon>Craniata</taxon>
        <taxon>Vertebrata</taxon>
        <taxon>Chondrichthyes</taxon>
        <taxon>Elasmobranchii</taxon>
        <taxon>Galeomorphii</taxon>
        <taxon>Galeoidea</taxon>
        <taxon>Orectolobiformes</taxon>
        <taxon>Hemiscylliidae</taxon>
        <taxon>Chiloscyllium</taxon>
    </lineage>
</organism>
<evidence type="ECO:0000256" key="1">
    <source>
        <dbReference type="SAM" id="MobiDB-lite"/>
    </source>
</evidence>
<feature type="region of interest" description="Disordered" evidence="1">
    <location>
        <begin position="207"/>
        <end position="229"/>
    </location>
</feature>
<name>A0A401RWE2_CHIPU</name>
<dbReference type="Proteomes" id="UP000287033">
    <property type="component" value="Unassembled WGS sequence"/>
</dbReference>
<dbReference type="InterPro" id="IPR013730">
    <property type="entry name" value="Fyv7/TAP26"/>
</dbReference>
<keyword evidence="3" id="KW-1185">Reference proteome</keyword>
<reference evidence="2 3" key="1">
    <citation type="journal article" date="2018" name="Nat. Ecol. Evol.">
        <title>Shark genomes provide insights into elasmobranch evolution and the origin of vertebrates.</title>
        <authorList>
            <person name="Hara Y"/>
            <person name="Yamaguchi K"/>
            <person name="Onimaru K"/>
            <person name="Kadota M"/>
            <person name="Koyanagi M"/>
            <person name="Keeley SD"/>
            <person name="Tatsumi K"/>
            <person name="Tanaka K"/>
            <person name="Motone F"/>
            <person name="Kageyama Y"/>
            <person name="Nozu R"/>
            <person name="Adachi N"/>
            <person name="Nishimura O"/>
            <person name="Nakagawa R"/>
            <person name="Tanegashima C"/>
            <person name="Kiyatake I"/>
            <person name="Matsumoto R"/>
            <person name="Murakumo K"/>
            <person name="Nishida K"/>
            <person name="Terakita A"/>
            <person name="Kuratani S"/>
            <person name="Sato K"/>
            <person name="Hyodo S Kuraku.S."/>
        </authorList>
    </citation>
    <scope>NUCLEOTIDE SEQUENCE [LARGE SCALE GENOMIC DNA]</scope>
</reference>
<gene>
    <name evidence="2" type="ORF">chiPu_0000854</name>
</gene>
<feature type="region of interest" description="Disordered" evidence="1">
    <location>
        <begin position="63"/>
        <end position="93"/>
    </location>
</feature>
<accession>A0A401RWE2</accession>
<comment type="caution">
    <text evidence="2">The sequence shown here is derived from an EMBL/GenBank/DDBJ whole genome shotgun (WGS) entry which is preliminary data.</text>
</comment>
<dbReference type="PANTHER" id="PTHR15657:SF1">
    <property type="entry name" value="THYROID TRANSCRIPTION FACTOR 1-ASSOCIATED PROTEIN 26"/>
    <property type="match status" value="1"/>
</dbReference>
<evidence type="ECO:0000313" key="2">
    <source>
        <dbReference type="EMBL" id="GCC22466.1"/>
    </source>
</evidence>
<dbReference type="OMA" id="TDRYPDH"/>
<dbReference type="OrthoDB" id="5377144at2759"/>
<protein>
    <recommendedName>
        <fullName evidence="4">Thyroid transcription factor 1-associated protein 26</fullName>
    </recommendedName>
</protein>
<dbReference type="Pfam" id="PF08524">
    <property type="entry name" value="rRNA_processing"/>
    <property type="match status" value="1"/>
</dbReference>
<proteinExistence type="predicted"/>
<feature type="region of interest" description="Disordered" evidence="1">
    <location>
        <begin position="164"/>
        <end position="188"/>
    </location>
</feature>
<evidence type="ECO:0000313" key="3">
    <source>
        <dbReference type="Proteomes" id="UP000287033"/>
    </source>
</evidence>
<dbReference type="GO" id="GO:0005634">
    <property type="term" value="C:nucleus"/>
    <property type="evidence" value="ECO:0007669"/>
    <property type="project" value="TreeGrafter"/>
</dbReference>
<sequence>STVCTFAILSNRYTRSEGRCSTFPVPPPGSQGWFDRSQPPSPSFLAPGRRLMTSPVDDVAIMAPGSSSGDGGSFRKKVVPGGRQRSQQKQRWRASHFKKGWGNVREGQGFAFQQKEKIKHDYKKILRKERKAKRTEEVQFTENYPDHLRHLYLAEEELVKKQSEKAKKKEIETNDQPTLQAEGGKRRKIKSSYQKIIEEFERKQAEKLKQREAAEKRQQEKEEAQRKYKEEKLERYRILSKKTRKGQPNLNLQMEYLLKKIQENQGIK</sequence>
<dbReference type="STRING" id="137246.A0A401RWE2"/>
<dbReference type="AlphaFoldDB" id="A0A401RWE2"/>
<feature type="non-terminal residue" evidence="2">
    <location>
        <position position="1"/>
    </location>
</feature>
<evidence type="ECO:0008006" key="4">
    <source>
        <dbReference type="Google" id="ProtNLM"/>
    </source>
</evidence>
<dbReference type="PRINTS" id="PR01854">
    <property type="entry name" value="BR22PROTEIN"/>
</dbReference>
<dbReference type="PANTHER" id="PTHR15657">
    <property type="entry name" value="THYROID TRANSCRIPTION FACTOR 1-ASSOCIATED PROTEIN 26"/>
    <property type="match status" value="1"/>
</dbReference>